<dbReference type="Proteomes" id="UP001060085">
    <property type="component" value="Linkage Group LG08"/>
</dbReference>
<keyword evidence="2" id="KW-1185">Reference proteome</keyword>
<proteinExistence type="predicted"/>
<gene>
    <name evidence="1" type="ORF">M9H77_36638</name>
</gene>
<dbReference type="EMBL" id="CM044708">
    <property type="protein sequence ID" value="KAI5650633.1"/>
    <property type="molecule type" value="Genomic_DNA"/>
</dbReference>
<organism evidence="1 2">
    <name type="scientific">Catharanthus roseus</name>
    <name type="common">Madagascar periwinkle</name>
    <name type="synonym">Vinca rosea</name>
    <dbReference type="NCBI Taxonomy" id="4058"/>
    <lineage>
        <taxon>Eukaryota</taxon>
        <taxon>Viridiplantae</taxon>
        <taxon>Streptophyta</taxon>
        <taxon>Embryophyta</taxon>
        <taxon>Tracheophyta</taxon>
        <taxon>Spermatophyta</taxon>
        <taxon>Magnoliopsida</taxon>
        <taxon>eudicotyledons</taxon>
        <taxon>Gunneridae</taxon>
        <taxon>Pentapetalae</taxon>
        <taxon>asterids</taxon>
        <taxon>lamiids</taxon>
        <taxon>Gentianales</taxon>
        <taxon>Apocynaceae</taxon>
        <taxon>Rauvolfioideae</taxon>
        <taxon>Vinceae</taxon>
        <taxon>Catharanthinae</taxon>
        <taxon>Catharanthus</taxon>
    </lineage>
</organism>
<sequence length="251" mass="28397">MAPASGFNRRPCHGKGKGLTGSFLSVMSKISGSRNKRPDKAHDVLAPTQRKKVKTSNWEQTGPTEGGLVDLELIPSYGGHVTGSWFIEVPIATWNLGQASRVDAKELAGYWSLLEGCETVRVRLCIPAHPIRPIEAHRPVNNRMYVVRNLFVEALWLEAPSHLLTEAWISVLAIPPSACTNDYMQWFLPRSHPRIQNPLNIPHGFYVPVDPSMPPQALLYLVARETRREDTRKEEKFDRIDDLLMRHYRAS</sequence>
<comment type="caution">
    <text evidence="1">The sequence shown here is derived from an EMBL/GenBank/DDBJ whole genome shotgun (WGS) entry which is preliminary data.</text>
</comment>
<evidence type="ECO:0000313" key="2">
    <source>
        <dbReference type="Proteomes" id="UP001060085"/>
    </source>
</evidence>
<name>A0ACB9ZUC5_CATRO</name>
<protein>
    <submittedName>
        <fullName evidence="1">Uncharacterized protein</fullName>
    </submittedName>
</protein>
<reference evidence="2" key="1">
    <citation type="journal article" date="2023" name="Nat. Plants">
        <title>Single-cell RNA sequencing provides a high-resolution roadmap for understanding the multicellular compartmentation of specialized metabolism.</title>
        <authorList>
            <person name="Sun S."/>
            <person name="Shen X."/>
            <person name="Li Y."/>
            <person name="Li Y."/>
            <person name="Wang S."/>
            <person name="Li R."/>
            <person name="Zhang H."/>
            <person name="Shen G."/>
            <person name="Guo B."/>
            <person name="Wei J."/>
            <person name="Xu J."/>
            <person name="St-Pierre B."/>
            <person name="Chen S."/>
            <person name="Sun C."/>
        </authorList>
    </citation>
    <scope>NUCLEOTIDE SEQUENCE [LARGE SCALE GENOMIC DNA]</scope>
</reference>
<evidence type="ECO:0000313" key="1">
    <source>
        <dbReference type="EMBL" id="KAI5650633.1"/>
    </source>
</evidence>
<accession>A0ACB9ZUC5</accession>